<dbReference type="CDD" id="cd12148">
    <property type="entry name" value="fungal_TF_MHR"/>
    <property type="match status" value="1"/>
</dbReference>
<evidence type="ECO:0000256" key="5">
    <source>
        <dbReference type="ARBA" id="ARBA00023163"/>
    </source>
</evidence>
<dbReference type="Proteomes" id="UP001273166">
    <property type="component" value="Unassembled WGS sequence"/>
</dbReference>
<evidence type="ECO:0000256" key="6">
    <source>
        <dbReference type="ARBA" id="ARBA00023242"/>
    </source>
</evidence>
<dbReference type="InterPro" id="IPR007219">
    <property type="entry name" value="XnlR_reg_dom"/>
</dbReference>
<keyword evidence="1" id="KW-0479">Metal-binding</keyword>
<evidence type="ECO:0000256" key="2">
    <source>
        <dbReference type="ARBA" id="ARBA00022833"/>
    </source>
</evidence>
<keyword evidence="3" id="KW-0805">Transcription regulation</keyword>
<dbReference type="InterPro" id="IPR051430">
    <property type="entry name" value="Fungal_TF_Env_Response"/>
</dbReference>
<keyword evidence="6" id="KW-0539">Nucleus</keyword>
<proteinExistence type="predicted"/>
<accession>A0AAJ0GQB0</accession>
<dbReference type="SMART" id="SM00906">
    <property type="entry name" value="Fungal_trans"/>
    <property type="match status" value="1"/>
</dbReference>
<reference evidence="9" key="2">
    <citation type="submission" date="2023-06" db="EMBL/GenBank/DDBJ databases">
        <authorList>
            <consortium name="Lawrence Berkeley National Laboratory"/>
            <person name="Mondo S.J."/>
            <person name="Hensen N."/>
            <person name="Bonometti L."/>
            <person name="Westerberg I."/>
            <person name="Brannstrom I.O."/>
            <person name="Guillou S."/>
            <person name="Cros-Aarteil S."/>
            <person name="Calhoun S."/>
            <person name="Haridas S."/>
            <person name="Kuo A."/>
            <person name="Pangilinan J."/>
            <person name="Riley R."/>
            <person name="Labutti K."/>
            <person name="Andreopoulos B."/>
            <person name="Lipzen A."/>
            <person name="Chen C."/>
            <person name="Yanf M."/>
            <person name="Daum C."/>
            <person name="Ng V."/>
            <person name="Clum A."/>
            <person name="Steindorff A."/>
            <person name="Ohm R."/>
            <person name="Martin F."/>
            <person name="Silar P."/>
            <person name="Natvig D."/>
            <person name="Lalanne C."/>
            <person name="Gautier V."/>
            <person name="Ament-Velasquez S.L."/>
            <person name="Kruys A."/>
            <person name="Hutchinson M.I."/>
            <person name="Powell A.J."/>
            <person name="Barry K."/>
            <person name="Miller A.N."/>
            <person name="Grigoriev I.V."/>
            <person name="Debuchy R."/>
            <person name="Gladieux P."/>
            <person name="Thoren M.H."/>
            <person name="Johannesson H."/>
        </authorList>
    </citation>
    <scope>NUCLEOTIDE SEQUENCE</scope>
    <source>
        <strain evidence="9">CBS 333.67</strain>
    </source>
</reference>
<evidence type="ECO:0000259" key="8">
    <source>
        <dbReference type="SMART" id="SM00906"/>
    </source>
</evidence>
<dbReference type="GO" id="GO:0005634">
    <property type="term" value="C:nucleus"/>
    <property type="evidence" value="ECO:0007669"/>
    <property type="project" value="TreeGrafter"/>
</dbReference>
<dbReference type="PANTHER" id="PTHR31944">
    <property type="entry name" value="HEME-RESPONSIVE ZINC FINGER TRANSCRIPTION FACTOR HAP1"/>
    <property type="match status" value="1"/>
</dbReference>
<keyword evidence="2" id="KW-0862">Zinc</keyword>
<dbReference type="GO" id="GO:0006351">
    <property type="term" value="P:DNA-templated transcription"/>
    <property type="evidence" value="ECO:0007669"/>
    <property type="project" value="InterPro"/>
</dbReference>
<evidence type="ECO:0000256" key="7">
    <source>
        <dbReference type="SAM" id="MobiDB-lite"/>
    </source>
</evidence>
<name>A0AAJ0GQB0_9PEZI</name>
<dbReference type="PANTHER" id="PTHR31944:SF131">
    <property type="entry name" value="HEME-RESPONSIVE ZINC FINGER TRANSCRIPTION FACTOR HAP1"/>
    <property type="match status" value="1"/>
</dbReference>
<evidence type="ECO:0000313" key="10">
    <source>
        <dbReference type="Proteomes" id="UP001273166"/>
    </source>
</evidence>
<keyword evidence="4" id="KW-0238">DNA-binding</keyword>
<feature type="region of interest" description="Disordered" evidence="7">
    <location>
        <begin position="1"/>
        <end position="96"/>
    </location>
</feature>
<gene>
    <name evidence="9" type="ORF">B0T15DRAFT_494658</name>
</gene>
<keyword evidence="5" id="KW-0804">Transcription</keyword>
<dbReference type="GO" id="GO:0008270">
    <property type="term" value="F:zinc ion binding"/>
    <property type="evidence" value="ECO:0007669"/>
    <property type="project" value="InterPro"/>
</dbReference>
<evidence type="ECO:0000256" key="3">
    <source>
        <dbReference type="ARBA" id="ARBA00023015"/>
    </source>
</evidence>
<feature type="domain" description="Xylanolytic transcriptional activator regulatory" evidence="8">
    <location>
        <begin position="320"/>
        <end position="396"/>
    </location>
</feature>
<dbReference type="GeneID" id="87885854"/>
<dbReference type="GO" id="GO:0000978">
    <property type="term" value="F:RNA polymerase II cis-regulatory region sequence-specific DNA binding"/>
    <property type="evidence" value="ECO:0007669"/>
    <property type="project" value="TreeGrafter"/>
</dbReference>
<evidence type="ECO:0000256" key="4">
    <source>
        <dbReference type="ARBA" id="ARBA00023125"/>
    </source>
</evidence>
<feature type="region of interest" description="Disordered" evidence="7">
    <location>
        <begin position="379"/>
        <end position="410"/>
    </location>
</feature>
<sequence>MRSKNATCTYRDAPPPASKTGQQGTFVEPRETPLIGSETTSPLTPSTLSTAAPTSTTVDTSSNAVVDTNWPPLGNATANNSQTAPEESTCPAADTPYSTFTKSSRVETRYMHVSGDFYFHSEHRLAGQPQAVKRSVTHKTRLFGPSHWANTAVMLYDMFHVLEQNLRNERSNIFVYEKRCKALARTIKARRSPAWPCPPSPELPARAMCDALIDCYLRTSEAVMRVLHVPSFRRDYEALWDPSSNPDPAFRVQLKLVLALGAVAYDSIFSLRPFAIRWTYEAQTWISAPEFKHQLVLPSLQTGILLHMARETVGVGEDMVWAGVGTTFRMAMYMGLHRDPSGLGPRRKVPLIAEMRRRLWNTILELALQSSLSSGGPPLFNLDDFDTEPPGNFDDEQLSRESLEPPVPKPQAEFTQTTIAIALRKLLPQRLAIVKYLNDLSSRASYTETLRLDAELREAYKSLTRSLQAMKAPSGGPSDVALRLLELLLRRYLLCLHLPFFGPSFRDSEFAFSRRVVVDTALRLWRAAFLMPLSLSADSADLDDPVARIATSGSGLFGTVAIQGFVAVAVELKTLIREEESLVLLGPGEVRPDLLLALQDFKAWSWKAMEAGETNSKGYLVSCMVFAQVEAVRKGLDETQTAAYVEKAAEEAEKRSMRLLEEAEARTRPIQENEAVSVGGGTGSSMLDTPPETWGAEEWDMDYMVSDFLVDPTGTENMSWVFQSAFG</sequence>
<feature type="compositionally biased region" description="Polar residues" evidence="7">
    <location>
        <begin position="76"/>
        <end position="86"/>
    </location>
</feature>
<dbReference type="RefSeq" id="XP_062719957.1">
    <property type="nucleotide sequence ID" value="XM_062867025.1"/>
</dbReference>
<dbReference type="GO" id="GO:0001228">
    <property type="term" value="F:DNA-binding transcription activator activity, RNA polymerase II-specific"/>
    <property type="evidence" value="ECO:0007669"/>
    <property type="project" value="TreeGrafter"/>
</dbReference>
<evidence type="ECO:0000313" key="9">
    <source>
        <dbReference type="EMBL" id="KAK3304177.1"/>
    </source>
</evidence>
<reference evidence="9" key="1">
    <citation type="journal article" date="2023" name="Mol. Phylogenet. Evol.">
        <title>Genome-scale phylogeny and comparative genomics of the fungal order Sordariales.</title>
        <authorList>
            <person name="Hensen N."/>
            <person name="Bonometti L."/>
            <person name="Westerberg I."/>
            <person name="Brannstrom I.O."/>
            <person name="Guillou S."/>
            <person name="Cros-Aarteil S."/>
            <person name="Calhoun S."/>
            <person name="Haridas S."/>
            <person name="Kuo A."/>
            <person name="Mondo S."/>
            <person name="Pangilinan J."/>
            <person name="Riley R."/>
            <person name="LaButti K."/>
            <person name="Andreopoulos B."/>
            <person name="Lipzen A."/>
            <person name="Chen C."/>
            <person name="Yan M."/>
            <person name="Daum C."/>
            <person name="Ng V."/>
            <person name="Clum A."/>
            <person name="Steindorff A."/>
            <person name="Ohm R.A."/>
            <person name="Martin F."/>
            <person name="Silar P."/>
            <person name="Natvig D.O."/>
            <person name="Lalanne C."/>
            <person name="Gautier V."/>
            <person name="Ament-Velasquez S.L."/>
            <person name="Kruys A."/>
            <person name="Hutchinson M.I."/>
            <person name="Powell A.J."/>
            <person name="Barry K."/>
            <person name="Miller A.N."/>
            <person name="Grigoriev I.V."/>
            <person name="Debuchy R."/>
            <person name="Gladieux P."/>
            <person name="Hiltunen Thoren M."/>
            <person name="Johannesson H."/>
        </authorList>
    </citation>
    <scope>NUCLEOTIDE SEQUENCE</scope>
    <source>
        <strain evidence="9">CBS 333.67</strain>
    </source>
</reference>
<keyword evidence="10" id="KW-1185">Reference proteome</keyword>
<comment type="caution">
    <text evidence="9">The sequence shown here is derived from an EMBL/GenBank/DDBJ whole genome shotgun (WGS) entry which is preliminary data.</text>
</comment>
<evidence type="ECO:0000256" key="1">
    <source>
        <dbReference type="ARBA" id="ARBA00022723"/>
    </source>
</evidence>
<protein>
    <recommendedName>
        <fullName evidence="8">Xylanolytic transcriptional activator regulatory domain-containing protein</fullName>
    </recommendedName>
</protein>
<organism evidence="9 10">
    <name type="scientific">Chaetomium strumarium</name>
    <dbReference type="NCBI Taxonomy" id="1170767"/>
    <lineage>
        <taxon>Eukaryota</taxon>
        <taxon>Fungi</taxon>
        <taxon>Dikarya</taxon>
        <taxon>Ascomycota</taxon>
        <taxon>Pezizomycotina</taxon>
        <taxon>Sordariomycetes</taxon>
        <taxon>Sordariomycetidae</taxon>
        <taxon>Sordariales</taxon>
        <taxon>Chaetomiaceae</taxon>
        <taxon>Chaetomium</taxon>
    </lineage>
</organism>
<dbReference type="EMBL" id="JAUDZG010000005">
    <property type="protein sequence ID" value="KAK3304177.1"/>
    <property type="molecule type" value="Genomic_DNA"/>
</dbReference>
<dbReference type="AlphaFoldDB" id="A0AAJ0GQB0"/>
<dbReference type="Pfam" id="PF04082">
    <property type="entry name" value="Fungal_trans"/>
    <property type="match status" value="1"/>
</dbReference>
<feature type="compositionally biased region" description="Low complexity" evidence="7">
    <location>
        <begin position="39"/>
        <end position="57"/>
    </location>
</feature>